<evidence type="ECO:0000313" key="2">
    <source>
        <dbReference type="Proteomes" id="UP000324917"/>
    </source>
</evidence>
<reference evidence="1 2" key="1">
    <citation type="submission" date="2018-09" db="EMBL/GenBank/DDBJ databases">
        <title>Evolutionary history of phycoerythrin pigmentation in the water bloom-forming cyanobacterium Microcystis aeruginosa.</title>
        <authorList>
            <person name="Tanabe Y."/>
            <person name="Tanabe Y."/>
            <person name="Yamaguchi H."/>
        </authorList>
    </citation>
    <scope>NUCLEOTIDE SEQUENCE [LARGE SCALE GENOMIC DNA]</scope>
    <source>
        <strain evidence="1 2">NIES-2520</strain>
    </source>
</reference>
<evidence type="ECO:0000313" key="1">
    <source>
        <dbReference type="EMBL" id="GCA75943.1"/>
    </source>
</evidence>
<name>A0A5A5RH97_MICAE</name>
<comment type="caution">
    <text evidence="1">The sequence shown here is derived from an EMBL/GenBank/DDBJ whole genome shotgun (WGS) entry which is preliminary data.</text>
</comment>
<organism evidence="1 2">
    <name type="scientific">Microcystis aeruginosa NIES-2520</name>
    <dbReference type="NCBI Taxonomy" id="2303982"/>
    <lineage>
        <taxon>Bacteria</taxon>
        <taxon>Bacillati</taxon>
        <taxon>Cyanobacteriota</taxon>
        <taxon>Cyanophyceae</taxon>
        <taxon>Oscillatoriophycideae</taxon>
        <taxon>Chroococcales</taxon>
        <taxon>Microcystaceae</taxon>
        <taxon>Microcystis</taxon>
    </lineage>
</organism>
<protein>
    <submittedName>
        <fullName evidence="1">Uncharacterized protein</fullName>
    </submittedName>
</protein>
<dbReference type="Proteomes" id="UP000324917">
    <property type="component" value="Unassembled WGS sequence"/>
</dbReference>
<gene>
    <name evidence="1" type="ORF">MiTe_02780</name>
</gene>
<accession>A0A5A5RH97</accession>
<dbReference type="AlphaFoldDB" id="A0A5A5RH97"/>
<dbReference type="EMBL" id="BHVP01000054">
    <property type="protein sequence ID" value="GCA75943.1"/>
    <property type="molecule type" value="Genomic_DNA"/>
</dbReference>
<proteinExistence type="predicted"/>
<sequence>MKILRDNHAFLWFIEGDDNLSDSARYFIENSQYQK</sequence>